<evidence type="ECO:0000313" key="2">
    <source>
        <dbReference type="RefSeq" id="XP_021281897.1"/>
    </source>
</evidence>
<protein>
    <submittedName>
        <fullName evidence="2">Uncharacterized protein LOC110414809</fullName>
    </submittedName>
</protein>
<keyword evidence="1" id="KW-1185">Reference proteome</keyword>
<gene>
    <name evidence="2" type="primary">LOC110414809</name>
</gene>
<dbReference type="Proteomes" id="UP000504621">
    <property type="component" value="Unplaced"/>
</dbReference>
<dbReference type="PANTHER" id="PTHR31065:SF39">
    <property type="entry name" value="PLATZ TRANSCRIPTION FACTOR FAMILY PROTEIN"/>
    <property type="match status" value="1"/>
</dbReference>
<name>A0A6J1A441_9ROSI</name>
<proteinExistence type="predicted"/>
<accession>A0A6J1A441</accession>
<dbReference type="GeneID" id="110414809"/>
<dbReference type="AlphaFoldDB" id="A0A6J1A441"/>
<sequence>MENLLDLSWLMALQQQKSKFYEPCDHCQSARTSTYFCKDCMMAFVFCERCRNCSSDHGNHDYFQVFKPSYRLGVKVHDMQGLFDVSDIKNHTHNRHTIVYVDVKDQCACRREGGSVTRYCSIQCKVDDEADLYVHSAYDQFAEAAAVRASHRKGTPHRSPFY</sequence>
<reference evidence="2" key="1">
    <citation type="submission" date="2025-08" db="UniProtKB">
        <authorList>
            <consortium name="RefSeq"/>
        </authorList>
    </citation>
    <scope>IDENTIFICATION</scope>
    <source>
        <tissue evidence="2">Leaf</tissue>
    </source>
</reference>
<dbReference type="RefSeq" id="XP_021281897.1">
    <property type="nucleotide sequence ID" value="XM_021426222.1"/>
</dbReference>
<evidence type="ECO:0000313" key="1">
    <source>
        <dbReference type="Proteomes" id="UP000504621"/>
    </source>
</evidence>
<dbReference type="PANTHER" id="PTHR31065">
    <property type="entry name" value="PLATZ TRANSCRIPTION FACTOR FAMILY PROTEIN"/>
    <property type="match status" value="1"/>
</dbReference>
<organism evidence="1 2">
    <name type="scientific">Herrania umbratica</name>
    <dbReference type="NCBI Taxonomy" id="108875"/>
    <lineage>
        <taxon>Eukaryota</taxon>
        <taxon>Viridiplantae</taxon>
        <taxon>Streptophyta</taxon>
        <taxon>Embryophyta</taxon>
        <taxon>Tracheophyta</taxon>
        <taxon>Spermatophyta</taxon>
        <taxon>Magnoliopsida</taxon>
        <taxon>eudicotyledons</taxon>
        <taxon>Gunneridae</taxon>
        <taxon>Pentapetalae</taxon>
        <taxon>rosids</taxon>
        <taxon>malvids</taxon>
        <taxon>Malvales</taxon>
        <taxon>Malvaceae</taxon>
        <taxon>Byttnerioideae</taxon>
        <taxon>Herrania</taxon>
    </lineage>
</organism>